<dbReference type="VEuPathDB" id="FungiDB:FGRAMPH1_01G09141"/>
<proteinExistence type="predicted"/>
<reference evidence="3" key="5">
    <citation type="submission" date="2017-01" db="UniProtKB">
        <authorList>
            <consortium name="EnsemblFungi"/>
        </authorList>
    </citation>
    <scope>IDENTIFICATION</scope>
    <source>
        <strain evidence="3">PH-1 / ATCC MYA-4620 / FGSC 9075 / NRRL 31084</strain>
    </source>
</reference>
<gene>
    <name evidence="3" type="primary">FG08112.1</name>
    <name evidence="2" type="ORF">FGRAMPH1_01T09141</name>
</gene>
<evidence type="ECO:0000313" key="4">
    <source>
        <dbReference type="Proteomes" id="UP000070720"/>
    </source>
</evidence>
<accession>A0A0E0RYP7</accession>
<evidence type="ECO:0000256" key="1">
    <source>
        <dbReference type="SAM" id="MobiDB-lite"/>
    </source>
</evidence>
<name>A0A0E0RYP7_GIBZE</name>
<evidence type="ECO:0000313" key="2">
    <source>
        <dbReference type="EMBL" id="CEF76372.1"/>
    </source>
</evidence>
<keyword evidence="4" id="KW-1185">Reference proteome</keyword>
<sequence length="372" mass="40964">MLHLLGRPSIHPPTTSSNSSGDNSKLFLPFQSPPDPKNEGPNPRAKTRPKNEDPTQEPRPPAPVGETPECHLFFGANVFGRSTFGPYLQPYSSSNLPACLLSIPPRMGMVAFSAFRCSDDGCINALDALPLKCGLPQSTLEAEDILPKVEPRNQDFARVGFDRIPVAINALVALTNACAQVHLDHIVLLEDDDFPGQEFRPTLDPSTIYTPADTIFGGLIKYGVFQPAPLKHFELFDRSRRDQLRYCRSRCAEAIMPVLEVKNWFKNISNSSADELVLGQYPLEFFQEAAKQIGASVFDMLSCTSASLQNGLSATSVGSLLPFTPVSRQGFDSPATDISSRQIFPGFLREEEYKLSPEVQVKIGQWTMDTNS</sequence>
<dbReference type="EMBL" id="HG970333">
    <property type="protein sequence ID" value="CEF76372.1"/>
    <property type="molecule type" value="Genomic_DNA"/>
</dbReference>
<reference evidence="3 4" key="2">
    <citation type="journal article" date="2010" name="Nature">
        <title>Comparative genomics reveals mobile pathogenicity chromosomes in Fusarium.</title>
        <authorList>
            <person name="Ma L.J."/>
            <person name="van der Does H.C."/>
            <person name="Borkovich K.A."/>
            <person name="Coleman J.J."/>
            <person name="Daboussi M.J."/>
            <person name="Di Pietro A."/>
            <person name="Dufresne M."/>
            <person name="Freitag M."/>
            <person name="Grabherr M."/>
            <person name="Henrissat B."/>
            <person name="Houterman P.M."/>
            <person name="Kang S."/>
            <person name="Shim W.B."/>
            <person name="Woloshuk C."/>
            <person name="Xie X."/>
            <person name="Xu J.R."/>
            <person name="Antoniw J."/>
            <person name="Baker S.E."/>
            <person name="Bluhm B.H."/>
            <person name="Breakspear A."/>
            <person name="Brown D.W."/>
            <person name="Butchko R.A."/>
            <person name="Chapman S."/>
            <person name="Coulson R."/>
            <person name="Coutinho P.M."/>
            <person name="Danchin E.G."/>
            <person name="Diener A."/>
            <person name="Gale L.R."/>
            <person name="Gardiner D.M."/>
            <person name="Goff S."/>
            <person name="Hammond-Kosack K.E."/>
            <person name="Hilburn K."/>
            <person name="Hua-Van A."/>
            <person name="Jonkers W."/>
            <person name="Kazan K."/>
            <person name="Kodira C.D."/>
            <person name="Koehrsen M."/>
            <person name="Kumar L."/>
            <person name="Lee Y.H."/>
            <person name="Li L."/>
            <person name="Manners J.M."/>
            <person name="Miranda-Saavedra D."/>
            <person name="Mukherjee M."/>
            <person name="Park G."/>
            <person name="Park J."/>
            <person name="Park S.Y."/>
            <person name="Proctor R.H."/>
            <person name="Regev A."/>
            <person name="Ruiz-Roldan M.C."/>
            <person name="Sain D."/>
            <person name="Sakthikumar S."/>
            <person name="Sykes S."/>
            <person name="Schwartz D.C."/>
            <person name="Turgeon B.G."/>
            <person name="Wapinski I."/>
            <person name="Yoder O."/>
            <person name="Young S."/>
            <person name="Zeng Q."/>
            <person name="Zhou S."/>
            <person name="Galagan J."/>
            <person name="Cuomo C.A."/>
            <person name="Kistler H.C."/>
            <person name="Rep M."/>
        </authorList>
    </citation>
    <scope>GENOME REANNOTATION</scope>
    <source>
        <strain evidence="4">ATCC MYA-4620 / CBS 123657 / FGSC 9075 / NRRL 31084 / PH-1</strain>
        <strain evidence="3">PH-1 / ATCC MYA-4620 / FGSC 9075 / NRRL 31084</strain>
    </source>
</reference>
<dbReference type="InParanoid" id="A0A0E0RYP7"/>
<organism evidence="3">
    <name type="scientific">Gibberella zeae (strain ATCC MYA-4620 / CBS 123657 / FGSC 9075 / NRRL 31084 / PH-1)</name>
    <name type="common">Wheat head blight fungus</name>
    <name type="synonym">Fusarium graminearum</name>
    <dbReference type="NCBI Taxonomy" id="229533"/>
    <lineage>
        <taxon>Eukaryota</taxon>
        <taxon>Fungi</taxon>
        <taxon>Dikarya</taxon>
        <taxon>Ascomycota</taxon>
        <taxon>Pezizomycotina</taxon>
        <taxon>Sordariomycetes</taxon>
        <taxon>Hypocreomycetidae</taxon>
        <taxon>Hypocreales</taxon>
        <taxon>Nectriaceae</taxon>
        <taxon>Fusarium</taxon>
    </lineage>
</organism>
<feature type="compositionally biased region" description="Polar residues" evidence="1">
    <location>
        <begin position="12"/>
        <end position="23"/>
    </location>
</feature>
<feature type="region of interest" description="Disordered" evidence="1">
    <location>
        <begin position="1"/>
        <end position="67"/>
    </location>
</feature>
<reference evidence="3 4" key="1">
    <citation type="journal article" date="2007" name="Science">
        <title>The Fusarium graminearum genome reveals a link between localized polymorphism and pathogen specialization.</title>
        <authorList>
            <person name="Cuomo C.A."/>
            <person name="Gueldener U."/>
            <person name="Xu J.-R."/>
            <person name="Trail F."/>
            <person name="Turgeon B.G."/>
            <person name="Di Pietro A."/>
            <person name="Walton J.D."/>
            <person name="Ma L.-J."/>
            <person name="Baker S.E."/>
            <person name="Rep M."/>
            <person name="Adam G."/>
            <person name="Antoniw J."/>
            <person name="Baldwin T."/>
            <person name="Calvo S.E."/>
            <person name="Chang Y.-L."/>
            <person name="DeCaprio D."/>
            <person name="Gale L.R."/>
            <person name="Gnerre S."/>
            <person name="Goswami R.S."/>
            <person name="Hammond-Kosack K."/>
            <person name="Harris L.J."/>
            <person name="Hilburn K."/>
            <person name="Kennell J.C."/>
            <person name="Kroken S."/>
            <person name="Magnuson J.K."/>
            <person name="Mannhaupt G."/>
            <person name="Mauceli E.W."/>
            <person name="Mewes H.-W."/>
            <person name="Mitterbauer R."/>
            <person name="Muehlbauer G."/>
            <person name="Muensterkoetter M."/>
            <person name="Nelson D."/>
            <person name="O'Donnell K."/>
            <person name="Ouellet T."/>
            <person name="Qi W."/>
            <person name="Quesneville H."/>
            <person name="Roncero M.I.G."/>
            <person name="Seong K.-Y."/>
            <person name="Tetko I.V."/>
            <person name="Urban M."/>
            <person name="Waalwijk C."/>
            <person name="Ward T.J."/>
            <person name="Yao J."/>
            <person name="Birren B.W."/>
            <person name="Kistler H.C."/>
        </authorList>
    </citation>
    <scope>NUCLEOTIDE SEQUENCE [LARGE SCALE GENOMIC DNA]</scope>
    <source>
        <strain evidence="4">ATCC MYA-4620 / CBS 123657 / FGSC 9075 / NRRL 31084 / PH-1</strain>
        <strain evidence="3">PH-1 / ATCC MYA-4620 / FGSC 9075 / NRRL 31084</strain>
    </source>
</reference>
<dbReference type="EnsemblFungi" id="CEF76372">
    <property type="protein sequence ID" value="CEF76372"/>
    <property type="gene ID" value="FGRRES_17099"/>
</dbReference>
<dbReference type="AlphaFoldDB" id="A0A0E0RYP7"/>
<reference evidence="2 4" key="4">
    <citation type="journal article" date="2015" name="BMC Genomics">
        <title>The completed genome sequence of the pathogenic ascomycete fungus Fusarium graminearum.</title>
        <authorList>
            <person name="King R."/>
            <person name="Urban M."/>
            <person name="Hammond-Kosack M.C."/>
            <person name="Hassani-Pak K."/>
            <person name="Hammond-Kosack K.E."/>
        </authorList>
    </citation>
    <scope>NUCLEOTIDE SEQUENCE [LARGE SCALE GENOMIC DNA]</scope>
    <source>
        <strain evidence="4">ATCC MYA-4620 / CBS 123657 / FGSC 9075 / NRRL 31084 / PH-1</strain>
        <strain evidence="2">PH-1</strain>
    </source>
</reference>
<dbReference type="Proteomes" id="UP000070720">
    <property type="component" value="Chromosome 2"/>
</dbReference>
<reference key="3">
    <citation type="submission" date="2014-02" db="EMBL/GenBank/DDBJ databases">
        <title>A revised Fusarium graminearum genomic reference sequence using whole shotgun re-sequencing.</title>
        <authorList>
            <person name="King R."/>
            <person name="Urban M."/>
            <person name="Hassani-Pak K."/>
            <person name="Hammond-Kosack K."/>
        </authorList>
    </citation>
    <scope>NUCLEOTIDE SEQUENCE</scope>
    <source>
        <strain>PH-1</strain>
    </source>
</reference>
<evidence type="ECO:0000313" key="3">
    <source>
        <dbReference type="EnsemblFungi" id="CEF76372"/>
    </source>
</evidence>
<protein>
    <submittedName>
        <fullName evidence="2">Chromosome 2, complete genome</fullName>
    </submittedName>
</protein>